<sequence>MGGVALIQAQWQKTWFEQMEREGKKVIVVDPKSELKSQISGLQPVKKG</sequence>
<accession>A0ABQ1G0W8</accession>
<evidence type="ECO:0000313" key="2">
    <source>
        <dbReference type="Proteomes" id="UP000617979"/>
    </source>
</evidence>
<dbReference type="EMBL" id="BMEX01000002">
    <property type="protein sequence ID" value="GGA35219.1"/>
    <property type="molecule type" value="Genomic_DNA"/>
</dbReference>
<dbReference type="Proteomes" id="UP000617979">
    <property type="component" value="Unassembled WGS sequence"/>
</dbReference>
<protein>
    <submittedName>
        <fullName evidence="1">Uncharacterized protein</fullName>
    </submittedName>
</protein>
<proteinExistence type="predicted"/>
<comment type="caution">
    <text evidence="1">The sequence shown here is derived from an EMBL/GenBank/DDBJ whole genome shotgun (WGS) entry which is preliminary data.</text>
</comment>
<organism evidence="1 2">
    <name type="scientific">Kroppenstedtia guangzhouensis</name>
    <dbReference type="NCBI Taxonomy" id="1274356"/>
    <lineage>
        <taxon>Bacteria</taxon>
        <taxon>Bacillati</taxon>
        <taxon>Bacillota</taxon>
        <taxon>Bacilli</taxon>
        <taxon>Bacillales</taxon>
        <taxon>Thermoactinomycetaceae</taxon>
        <taxon>Kroppenstedtia</taxon>
    </lineage>
</organism>
<evidence type="ECO:0000313" key="1">
    <source>
        <dbReference type="EMBL" id="GGA35219.1"/>
    </source>
</evidence>
<reference evidence="2" key="1">
    <citation type="journal article" date="2019" name="Int. J. Syst. Evol. Microbiol.">
        <title>The Global Catalogue of Microorganisms (GCM) 10K type strain sequencing project: providing services to taxonomists for standard genome sequencing and annotation.</title>
        <authorList>
            <consortium name="The Broad Institute Genomics Platform"/>
            <consortium name="The Broad Institute Genome Sequencing Center for Infectious Disease"/>
            <person name="Wu L."/>
            <person name="Ma J."/>
        </authorList>
    </citation>
    <scope>NUCLEOTIDE SEQUENCE [LARGE SCALE GENOMIC DNA]</scope>
    <source>
        <strain evidence="2">CGMCC 1.12404</strain>
    </source>
</reference>
<name>A0ABQ1G0W8_9BACL</name>
<keyword evidence="2" id="KW-1185">Reference proteome</keyword>
<gene>
    <name evidence="1" type="ORF">GCM10007416_05080</name>
</gene>